<proteinExistence type="predicted"/>
<keyword evidence="2" id="KW-1185">Reference proteome</keyword>
<dbReference type="Proteomes" id="UP001500171">
    <property type="component" value="Unassembled WGS sequence"/>
</dbReference>
<dbReference type="InterPro" id="IPR008964">
    <property type="entry name" value="Invasin/intimin_cell_adhesion"/>
</dbReference>
<dbReference type="InterPro" id="IPR051715">
    <property type="entry name" value="Intimin-Invasin_domain"/>
</dbReference>
<accession>A0ABP9ND38</accession>
<dbReference type="SUPFAM" id="SSF49373">
    <property type="entry name" value="Invasin/intimin cell-adhesion fragments"/>
    <property type="match status" value="1"/>
</dbReference>
<name>A0ABP9ND38_9GAMM</name>
<protein>
    <submittedName>
        <fullName evidence="1">Uncharacterized protein</fullName>
    </submittedName>
</protein>
<reference evidence="2" key="1">
    <citation type="journal article" date="2019" name="Int. J. Syst. Evol. Microbiol.">
        <title>The Global Catalogue of Microorganisms (GCM) 10K type strain sequencing project: providing services to taxonomists for standard genome sequencing and annotation.</title>
        <authorList>
            <consortium name="The Broad Institute Genomics Platform"/>
            <consortium name="The Broad Institute Genome Sequencing Center for Infectious Disease"/>
            <person name="Wu L."/>
            <person name="Ma J."/>
        </authorList>
    </citation>
    <scope>NUCLEOTIDE SEQUENCE [LARGE SCALE GENOMIC DNA]</scope>
    <source>
        <strain evidence="2">JCM 18050</strain>
    </source>
</reference>
<dbReference type="PANTHER" id="PTHR39576">
    <property type="entry name" value="ATTACHING AND EFFACING PROTEIN HOMOLOG-RELATED-RELATED"/>
    <property type="match status" value="1"/>
</dbReference>
<dbReference type="PANTHER" id="PTHR39576:SF1">
    <property type="entry name" value="INVASIN"/>
    <property type="match status" value="1"/>
</dbReference>
<organism evidence="1 2">
    <name type="scientific">Orbus sasakiae</name>
    <dbReference type="NCBI Taxonomy" id="1078475"/>
    <lineage>
        <taxon>Bacteria</taxon>
        <taxon>Pseudomonadati</taxon>
        <taxon>Pseudomonadota</taxon>
        <taxon>Gammaproteobacteria</taxon>
        <taxon>Orbales</taxon>
        <taxon>Orbaceae</taxon>
        <taxon>Orbus</taxon>
    </lineage>
</organism>
<dbReference type="Gene3D" id="2.60.40.1080">
    <property type="match status" value="1"/>
</dbReference>
<evidence type="ECO:0000313" key="2">
    <source>
        <dbReference type="Proteomes" id="UP001500171"/>
    </source>
</evidence>
<dbReference type="EMBL" id="BAABHY010000015">
    <property type="protein sequence ID" value="GAA5114961.1"/>
    <property type="molecule type" value="Genomic_DNA"/>
</dbReference>
<gene>
    <name evidence="1" type="ORF">GCM10023211_25210</name>
</gene>
<dbReference type="RefSeq" id="WP_345492759.1">
    <property type="nucleotide sequence ID" value="NZ_BAABHY010000015.1"/>
</dbReference>
<comment type="caution">
    <text evidence="1">The sequence shown here is derived from an EMBL/GenBank/DDBJ whole genome shotgun (WGS) entry which is preliminary data.</text>
</comment>
<sequence length="460" mass="50471">MSTFKMEITQTRLSAKIMDSRIAYLSMLVLLLLGTFRHANAVISATTAYVIYGNKPGLTFNDGISMASELDELLSFTMPDGTGGTVKILPNQQSVVHAKTTWTFEQFVANVPADGNAKTLPMSYYYDSDGDLPHPINPVQGNLTATWSYNDNGTTKVLSASDLSGTFQSCKAPYTLTIKASDVKAQSRYGIPAENNYTDTTYRYTVNVADYKYCYAKPNQLLLVPQNTWYDADGGGYRWNTGNPTRTTTFGGGYYSSQFDPVNGFNVSMSPKFPTTGFAKAKFQLAMSNAQTDYTYQALENNATSTNIAVDINGFVTMNNKPANTVTIRATPIYPGYPAIDYAFTVNTWAVPLTPKTTYSTTLCGGVANQLIRSELTNSPMNNMPLNWSTKLNTYTRGLGGVFSEWGMVKNNYPDSAWQHEHYWTADVHSTGKSQYSVGSGGGDVIPYPLTNTYPIACRG</sequence>
<evidence type="ECO:0000313" key="1">
    <source>
        <dbReference type="EMBL" id="GAA5114961.1"/>
    </source>
</evidence>